<dbReference type="HOGENOM" id="CLU_2438599_0_0_6"/>
<dbReference type="KEGG" id="pin:Ping_3665"/>
<dbReference type="Proteomes" id="UP000000639">
    <property type="component" value="Chromosome"/>
</dbReference>
<proteinExistence type="predicted"/>
<reference evidence="1 2" key="1">
    <citation type="submission" date="2007-01" db="EMBL/GenBank/DDBJ databases">
        <title>Complete sequence of Psychromonas ingrahamii 37.</title>
        <authorList>
            <consortium name="US DOE Joint Genome Institute"/>
            <person name="Copeland A."/>
            <person name="Lucas S."/>
            <person name="Lapidus A."/>
            <person name="Barry K."/>
            <person name="Detter J.C."/>
            <person name="Glavina del Rio T."/>
            <person name="Hammon N."/>
            <person name="Israni S."/>
            <person name="Dalin E."/>
            <person name="Tice H."/>
            <person name="Pitluck S."/>
            <person name="Thompson L.S."/>
            <person name="Brettin T."/>
            <person name="Bruce D."/>
            <person name="Han C."/>
            <person name="Tapia R."/>
            <person name="Schmutz J."/>
            <person name="Larimer F."/>
            <person name="Land M."/>
            <person name="Hauser L."/>
            <person name="Kyrpides N."/>
            <person name="Ivanova N."/>
            <person name="Staley J."/>
            <person name="Richardson P."/>
        </authorList>
    </citation>
    <scope>NUCLEOTIDE SEQUENCE [LARGE SCALE GENOMIC DNA]</scope>
    <source>
        <strain evidence="1 2">37</strain>
    </source>
</reference>
<dbReference type="AlphaFoldDB" id="A1T0T3"/>
<accession>A1T0T3</accession>
<keyword evidence="2" id="KW-1185">Reference proteome</keyword>
<gene>
    <name evidence="1" type="ordered locus">Ping_3665</name>
</gene>
<evidence type="ECO:0000313" key="2">
    <source>
        <dbReference type="Proteomes" id="UP000000639"/>
    </source>
</evidence>
<name>A1T0T3_PSYIN</name>
<sequence length="90" mass="10674">MSILSNRLYMYLETMNIIEIKFKQIDWINFSPRCLKAELNSFQVWYNCVKTHSNLNDRTPAEFFTNKKTKGKGIFISDWCGVLSGYYFPD</sequence>
<organism evidence="1 2">
    <name type="scientific">Psychromonas ingrahamii (strain DSM 17664 / CCUG 51855 / 37)</name>
    <dbReference type="NCBI Taxonomy" id="357804"/>
    <lineage>
        <taxon>Bacteria</taxon>
        <taxon>Pseudomonadati</taxon>
        <taxon>Pseudomonadota</taxon>
        <taxon>Gammaproteobacteria</taxon>
        <taxon>Alteromonadales</taxon>
        <taxon>Psychromonadaceae</taxon>
        <taxon>Psychromonas</taxon>
    </lineage>
</organism>
<dbReference type="EMBL" id="CP000510">
    <property type="protein sequence ID" value="ABM05348.1"/>
    <property type="molecule type" value="Genomic_DNA"/>
</dbReference>
<protein>
    <submittedName>
        <fullName evidence="1">Uncharacterized protein</fullName>
    </submittedName>
</protein>
<evidence type="ECO:0000313" key="1">
    <source>
        <dbReference type="EMBL" id="ABM05348.1"/>
    </source>
</evidence>